<dbReference type="Proteomes" id="UP000541444">
    <property type="component" value="Unassembled WGS sequence"/>
</dbReference>
<evidence type="ECO:0000313" key="2">
    <source>
        <dbReference type="EMBL" id="KAF6144902.1"/>
    </source>
</evidence>
<gene>
    <name evidence="2" type="ORF">GIB67_041488</name>
</gene>
<feature type="region of interest" description="Disordered" evidence="1">
    <location>
        <begin position="57"/>
        <end position="89"/>
    </location>
</feature>
<organism evidence="2 3">
    <name type="scientific">Kingdonia uniflora</name>
    <dbReference type="NCBI Taxonomy" id="39325"/>
    <lineage>
        <taxon>Eukaryota</taxon>
        <taxon>Viridiplantae</taxon>
        <taxon>Streptophyta</taxon>
        <taxon>Embryophyta</taxon>
        <taxon>Tracheophyta</taxon>
        <taxon>Spermatophyta</taxon>
        <taxon>Magnoliopsida</taxon>
        <taxon>Ranunculales</taxon>
        <taxon>Circaeasteraceae</taxon>
        <taxon>Kingdonia</taxon>
    </lineage>
</organism>
<protein>
    <submittedName>
        <fullName evidence="2">Uncharacterized protein</fullName>
    </submittedName>
</protein>
<evidence type="ECO:0000313" key="3">
    <source>
        <dbReference type="Proteomes" id="UP000541444"/>
    </source>
</evidence>
<keyword evidence="3" id="KW-1185">Reference proteome</keyword>
<sequence>MEARDYPSITYSYDRRDEVKKECRDVLSQASKLTPDDNRVFRIKNELSFVNGDWEQENNGAPLIPFDDRDTPKEKNSNGSFAGKPYEGSPQFQMWPGSSALIILFQGVYVESDENGGERVMCLLGNTVLPSRQPDSTDPWDG</sequence>
<dbReference type="AlphaFoldDB" id="A0A7J7LQS9"/>
<feature type="compositionally biased region" description="Basic and acidic residues" evidence="1">
    <location>
        <begin position="66"/>
        <end position="76"/>
    </location>
</feature>
<proteinExistence type="predicted"/>
<comment type="caution">
    <text evidence="2">The sequence shown here is derived from an EMBL/GenBank/DDBJ whole genome shotgun (WGS) entry which is preliminary data.</text>
</comment>
<evidence type="ECO:0000256" key="1">
    <source>
        <dbReference type="SAM" id="MobiDB-lite"/>
    </source>
</evidence>
<dbReference type="OrthoDB" id="1712474at2759"/>
<name>A0A7J7LQS9_9MAGN</name>
<accession>A0A7J7LQS9</accession>
<dbReference type="EMBL" id="JACGCM010002096">
    <property type="protein sequence ID" value="KAF6144902.1"/>
    <property type="molecule type" value="Genomic_DNA"/>
</dbReference>
<reference evidence="2 3" key="1">
    <citation type="journal article" date="2020" name="IScience">
        <title>Genome Sequencing of the Endangered Kingdonia uniflora (Circaeasteraceae, Ranunculales) Reveals Potential Mechanisms of Evolutionary Specialization.</title>
        <authorList>
            <person name="Sun Y."/>
            <person name="Deng T."/>
            <person name="Zhang A."/>
            <person name="Moore M.J."/>
            <person name="Landis J.B."/>
            <person name="Lin N."/>
            <person name="Zhang H."/>
            <person name="Zhang X."/>
            <person name="Huang J."/>
            <person name="Zhang X."/>
            <person name="Sun H."/>
            <person name="Wang H."/>
        </authorList>
    </citation>
    <scope>NUCLEOTIDE SEQUENCE [LARGE SCALE GENOMIC DNA]</scope>
    <source>
        <strain evidence="2">TB1705</strain>
        <tissue evidence="2">Leaf</tissue>
    </source>
</reference>